<reference evidence="3" key="1">
    <citation type="submission" date="2018-07" db="EMBL/GenBank/DDBJ databases">
        <title>Genome sequencing of Paracoccus sp. SC2-6.</title>
        <authorList>
            <person name="Heo J."/>
            <person name="Kim S.-J."/>
            <person name="Kwon S.-W."/>
        </authorList>
    </citation>
    <scope>NUCLEOTIDE SEQUENCE [LARGE SCALE GENOMIC DNA]</scope>
    <source>
        <strain evidence="3">SC2-6</strain>
    </source>
</reference>
<accession>A0A344PM52</accession>
<sequence>MGEFYRMFYSLENDIRELIANTMEELHGPNWWGDKVPQAVRDNVKKNKENEDSEGLEARSVRRIDYTTFGELGEIIKANWDDFRGLFSNCSIPRFEKVIKRLNVARGPIAHSGYIVPEEAVRLKLTIRDWYTMIG</sequence>
<protein>
    <recommendedName>
        <fullName evidence="1">Swt1-like HEPN domain-containing protein</fullName>
    </recommendedName>
</protein>
<name>A0A344PM52_9RHOB</name>
<dbReference type="EMBL" id="CP030918">
    <property type="protein sequence ID" value="AXC50457.1"/>
    <property type="molecule type" value="Genomic_DNA"/>
</dbReference>
<keyword evidence="3" id="KW-1185">Reference proteome</keyword>
<dbReference type="AlphaFoldDB" id="A0A344PM52"/>
<evidence type="ECO:0000313" key="3">
    <source>
        <dbReference type="Proteomes" id="UP000252023"/>
    </source>
</evidence>
<dbReference type="InterPro" id="IPR041650">
    <property type="entry name" value="HEPN_Swt1"/>
</dbReference>
<proteinExistence type="predicted"/>
<dbReference type="KEGG" id="pars:DRW48_12900"/>
<feature type="domain" description="Swt1-like HEPN" evidence="1">
    <location>
        <begin position="6"/>
        <end position="135"/>
    </location>
</feature>
<dbReference type="Pfam" id="PF18731">
    <property type="entry name" value="HEPN_Swt1"/>
    <property type="match status" value="1"/>
</dbReference>
<gene>
    <name evidence="2" type="ORF">DRW48_12900</name>
</gene>
<organism evidence="2 3">
    <name type="scientific">Paracoccus suum</name>
    <dbReference type="NCBI Taxonomy" id="2259340"/>
    <lineage>
        <taxon>Bacteria</taxon>
        <taxon>Pseudomonadati</taxon>
        <taxon>Pseudomonadota</taxon>
        <taxon>Alphaproteobacteria</taxon>
        <taxon>Rhodobacterales</taxon>
        <taxon>Paracoccaceae</taxon>
        <taxon>Paracoccus</taxon>
    </lineage>
</organism>
<evidence type="ECO:0000313" key="2">
    <source>
        <dbReference type="EMBL" id="AXC50457.1"/>
    </source>
</evidence>
<evidence type="ECO:0000259" key="1">
    <source>
        <dbReference type="Pfam" id="PF18731"/>
    </source>
</evidence>
<dbReference type="Proteomes" id="UP000252023">
    <property type="component" value="Chromosome"/>
</dbReference>
<dbReference type="OrthoDB" id="4773522at2"/>